<comment type="caution">
    <text evidence="3">The sequence shown here is derived from an EMBL/GenBank/DDBJ whole genome shotgun (WGS) entry which is preliminary data.</text>
</comment>
<organism evidence="3 4">
    <name type="scientific">Edaphochlamys debaryana</name>
    <dbReference type="NCBI Taxonomy" id="47281"/>
    <lineage>
        <taxon>Eukaryota</taxon>
        <taxon>Viridiplantae</taxon>
        <taxon>Chlorophyta</taxon>
        <taxon>core chlorophytes</taxon>
        <taxon>Chlorophyceae</taxon>
        <taxon>CS clade</taxon>
        <taxon>Chlamydomonadales</taxon>
        <taxon>Chlamydomonadales incertae sedis</taxon>
        <taxon>Edaphochlamys</taxon>
    </lineage>
</organism>
<protein>
    <submittedName>
        <fullName evidence="3">Uncharacterized protein</fullName>
    </submittedName>
</protein>
<keyword evidence="2" id="KW-1133">Transmembrane helix</keyword>
<name>A0A836BY17_9CHLO</name>
<evidence type="ECO:0000256" key="2">
    <source>
        <dbReference type="SAM" id="Phobius"/>
    </source>
</evidence>
<keyword evidence="2" id="KW-0812">Transmembrane</keyword>
<dbReference type="EMBL" id="JAEHOE010000050">
    <property type="protein sequence ID" value="KAG2491784.1"/>
    <property type="molecule type" value="Genomic_DNA"/>
</dbReference>
<feature type="region of interest" description="Disordered" evidence="1">
    <location>
        <begin position="27"/>
        <end position="69"/>
    </location>
</feature>
<evidence type="ECO:0000313" key="3">
    <source>
        <dbReference type="EMBL" id="KAG2491784.1"/>
    </source>
</evidence>
<keyword evidence="2" id="KW-0472">Membrane</keyword>
<sequence length="345" mass="34268">MLGVEPGVRASAVGVAVATAGAPAPVGLGQPASAPQGTHGRPQPEFELGGGSGAGAGSGSNGGGGWGKGDGPGSDGFCFGSNGGEQSRGGFAGWIFALAAALACLGPFAAWQLRASRPLPASAPLREALPLAPFMLGSAGATGATIRARRLQARTSVGGAGAPSNRLAMWVPWLPLYPAPGADPDGRSLERVESALSRMLREQGPWRQTDPYGFWHGGEGWGAPLRSSGPRHGSPGGSGAGSPRASTAGLGGGGKGAEAAAGMRLPLASATAARGAEGPRSRGRALHESVGGGVEVVGFHDEIDAMGRVRDGLHRAHGVAQVWLGSRRGAKGEEGARREAATLAV</sequence>
<proteinExistence type="predicted"/>
<dbReference type="Proteomes" id="UP000612055">
    <property type="component" value="Unassembled WGS sequence"/>
</dbReference>
<evidence type="ECO:0000313" key="4">
    <source>
        <dbReference type="Proteomes" id="UP000612055"/>
    </source>
</evidence>
<feature type="compositionally biased region" description="Gly residues" evidence="1">
    <location>
        <begin position="48"/>
        <end position="69"/>
    </location>
</feature>
<feature type="region of interest" description="Disordered" evidence="1">
    <location>
        <begin position="207"/>
        <end position="258"/>
    </location>
</feature>
<dbReference type="AlphaFoldDB" id="A0A836BY17"/>
<reference evidence="3" key="1">
    <citation type="journal article" date="2020" name="bioRxiv">
        <title>Comparative genomics of Chlamydomonas.</title>
        <authorList>
            <person name="Craig R.J."/>
            <person name="Hasan A.R."/>
            <person name="Ness R.W."/>
            <person name="Keightley P.D."/>
        </authorList>
    </citation>
    <scope>NUCLEOTIDE SEQUENCE</scope>
    <source>
        <strain evidence="3">CCAP 11/70</strain>
    </source>
</reference>
<gene>
    <name evidence="3" type="ORF">HYH03_009944</name>
</gene>
<accession>A0A836BY17</accession>
<keyword evidence="4" id="KW-1185">Reference proteome</keyword>
<evidence type="ECO:0000256" key="1">
    <source>
        <dbReference type="SAM" id="MobiDB-lite"/>
    </source>
</evidence>
<feature type="transmembrane region" description="Helical" evidence="2">
    <location>
        <begin position="91"/>
        <end position="111"/>
    </location>
</feature>